<reference evidence="9 10" key="1">
    <citation type="submission" date="2019-10" db="EMBL/GenBank/DDBJ databases">
        <title>Whole genome shotgun sequence of Acrocarpospora macrocephala NBRC 16266.</title>
        <authorList>
            <person name="Ichikawa N."/>
            <person name="Kimura A."/>
            <person name="Kitahashi Y."/>
            <person name="Komaki H."/>
            <person name="Oguchi A."/>
        </authorList>
    </citation>
    <scope>NUCLEOTIDE SEQUENCE [LARGE SCALE GENOMIC DNA]</scope>
    <source>
        <strain evidence="9 10">NBRC 16266</strain>
    </source>
</reference>
<evidence type="ECO:0000313" key="10">
    <source>
        <dbReference type="Proteomes" id="UP000331127"/>
    </source>
</evidence>
<dbReference type="EMBL" id="BLAE01000110">
    <property type="protein sequence ID" value="GES16679.1"/>
    <property type="molecule type" value="Genomic_DNA"/>
</dbReference>
<dbReference type="AlphaFoldDB" id="A0A5M3X938"/>
<dbReference type="InterPro" id="IPR051791">
    <property type="entry name" value="Pra-immunoreactive"/>
</dbReference>
<evidence type="ECO:0000256" key="1">
    <source>
        <dbReference type="ARBA" id="ARBA00004651"/>
    </source>
</evidence>
<feature type="compositionally biased region" description="Polar residues" evidence="6">
    <location>
        <begin position="46"/>
        <end position="56"/>
    </location>
</feature>
<dbReference type="Proteomes" id="UP000331127">
    <property type="component" value="Unassembled WGS sequence"/>
</dbReference>
<keyword evidence="5 7" id="KW-0472">Membrane</keyword>
<comment type="caution">
    <text evidence="9">The sequence shown here is derived from an EMBL/GenBank/DDBJ whole genome shotgun (WGS) entry which is preliminary data.</text>
</comment>
<dbReference type="GO" id="GO:0005886">
    <property type="term" value="C:plasma membrane"/>
    <property type="evidence" value="ECO:0007669"/>
    <property type="project" value="UniProtKB-SubCell"/>
</dbReference>
<evidence type="ECO:0000256" key="6">
    <source>
        <dbReference type="SAM" id="MobiDB-lite"/>
    </source>
</evidence>
<sequence>MKQRQPSNRQPTNRQARDQRQRGTQQPGESQPRKAQGKPGKGQAPNRKSQGQSGNKQPRPAQAQEREPRWTQTWLGGTRSAGVDLGYPGERLGLPQDGPGAVAGFGRRIGAILVDWMICTWAIARGVFQASPQDASWIGMAVFAAAYILLVGTLGMTLGMRLFKIRIAALDGSQPTLLAVLIRTFLLCLAVPALIWDRDQRGLHDRAAGTIAVRL</sequence>
<protein>
    <recommendedName>
        <fullName evidence="8">RDD domain-containing protein</fullName>
    </recommendedName>
</protein>
<organism evidence="9 10">
    <name type="scientific">Acrocarpospora macrocephala</name>
    <dbReference type="NCBI Taxonomy" id="150177"/>
    <lineage>
        <taxon>Bacteria</taxon>
        <taxon>Bacillati</taxon>
        <taxon>Actinomycetota</taxon>
        <taxon>Actinomycetes</taxon>
        <taxon>Streptosporangiales</taxon>
        <taxon>Streptosporangiaceae</taxon>
        <taxon>Acrocarpospora</taxon>
    </lineage>
</organism>
<dbReference type="PANTHER" id="PTHR36115">
    <property type="entry name" value="PROLINE-RICH ANTIGEN HOMOLOG-RELATED"/>
    <property type="match status" value="1"/>
</dbReference>
<keyword evidence="2" id="KW-1003">Cell membrane</keyword>
<feature type="transmembrane region" description="Helical" evidence="7">
    <location>
        <begin position="140"/>
        <end position="163"/>
    </location>
</feature>
<feature type="region of interest" description="Disordered" evidence="6">
    <location>
        <begin position="1"/>
        <end position="77"/>
    </location>
</feature>
<feature type="compositionally biased region" description="Polar residues" evidence="6">
    <location>
        <begin position="1"/>
        <end position="14"/>
    </location>
</feature>
<comment type="subcellular location">
    <subcellularLocation>
        <location evidence="1">Cell membrane</location>
        <topology evidence="1">Multi-pass membrane protein</topology>
    </subcellularLocation>
</comment>
<name>A0A5M3X938_9ACTN</name>
<evidence type="ECO:0000256" key="4">
    <source>
        <dbReference type="ARBA" id="ARBA00022989"/>
    </source>
</evidence>
<gene>
    <name evidence="9" type="ORF">Amac_102770</name>
</gene>
<evidence type="ECO:0000256" key="3">
    <source>
        <dbReference type="ARBA" id="ARBA00022692"/>
    </source>
</evidence>
<keyword evidence="4 7" id="KW-1133">Transmembrane helix</keyword>
<evidence type="ECO:0000256" key="5">
    <source>
        <dbReference type="ARBA" id="ARBA00023136"/>
    </source>
</evidence>
<keyword evidence="3 7" id="KW-0812">Transmembrane</keyword>
<evidence type="ECO:0000256" key="7">
    <source>
        <dbReference type="SAM" id="Phobius"/>
    </source>
</evidence>
<proteinExistence type="predicted"/>
<evidence type="ECO:0000259" key="8">
    <source>
        <dbReference type="Pfam" id="PF06271"/>
    </source>
</evidence>
<accession>A0A5M3X938</accession>
<dbReference type="RefSeq" id="WP_155361679.1">
    <property type="nucleotide sequence ID" value="NZ_BAAAHL010000072.1"/>
</dbReference>
<evidence type="ECO:0000256" key="2">
    <source>
        <dbReference type="ARBA" id="ARBA00022475"/>
    </source>
</evidence>
<feature type="transmembrane region" description="Helical" evidence="7">
    <location>
        <begin position="175"/>
        <end position="196"/>
    </location>
</feature>
<evidence type="ECO:0000313" key="9">
    <source>
        <dbReference type="EMBL" id="GES16679.1"/>
    </source>
</evidence>
<dbReference type="OrthoDB" id="5187110at2"/>
<feature type="domain" description="RDD" evidence="8">
    <location>
        <begin position="102"/>
        <end position="209"/>
    </location>
</feature>
<dbReference type="Pfam" id="PF06271">
    <property type="entry name" value="RDD"/>
    <property type="match status" value="1"/>
</dbReference>
<dbReference type="InterPro" id="IPR010432">
    <property type="entry name" value="RDD"/>
</dbReference>
<dbReference type="PANTHER" id="PTHR36115:SF6">
    <property type="entry name" value="PROLINE-RICH ANTIGEN HOMOLOG"/>
    <property type="match status" value="1"/>
</dbReference>
<keyword evidence="10" id="KW-1185">Reference proteome</keyword>